<sequence>MKFGRIPGQAYLLLAILIFAAANPIIRRLTQLGAQNLIDGRNPISFCNVLFVGNLCALLVLVPIFRPQWNANSLKQLSKKNWLSLIAVTILGGTLSPALTFSALSLTTVNNVVLIGRLEPPLVLALSVWLLRERVNSWVVGGAVVSFIGVALTILLQKPGENMVSMGGGMEIGQGELLAAICLRHATRTQLFL</sequence>
<dbReference type="Proteomes" id="UP001050975">
    <property type="component" value="Unassembled WGS sequence"/>
</dbReference>
<comment type="similarity">
    <text evidence="1">Belongs to the EamA transporter family.</text>
</comment>
<feature type="transmembrane region" description="Helical" evidence="2">
    <location>
        <begin position="46"/>
        <end position="65"/>
    </location>
</feature>
<dbReference type="Pfam" id="PF00892">
    <property type="entry name" value="EamA"/>
    <property type="match status" value="1"/>
</dbReference>
<protein>
    <recommendedName>
        <fullName evidence="3">EamA domain-containing protein</fullName>
    </recommendedName>
</protein>
<keyword evidence="2" id="KW-1133">Transmembrane helix</keyword>
<dbReference type="GO" id="GO:0016020">
    <property type="term" value="C:membrane"/>
    <property type="evidence" value="ECO:0007669"/>
    <property type="project" value="InterPro"/>
</dbReference>
<organism evidence="4 5">
    <name type="scientific">Microseira wollei NIES-4236</name>
    <dbReference type="NCBI Taxonomy" id="2530354"/>
    <lineage>
        <taxon>Bacteria</taxon>
        <taxon>Bacillati</taxon>
        <taxon>Cyanobacteriota</taxon>
        <taxon>Cyanophyceae</taxon>
        <taxon>Oscillatoriophycideae</taxon>
        <taxon>Aerosakkonematales</taxon>
        <taxon>Aerosakkonemataceae</taxon>
        <taxon>Microseira</taxon>
    </lineage>
</organism>
<name>A0AAV3XJW4_9CYAN</name>
<dbReference type="EMBL" id="BLAY01000135">
    <property type="protein sequence ID" value="GET41806.1"/>
    <property type="molecule type" value="Genomic_DNA"/>
</dbReference>
<keyword evidence="2" id="KW-0812">Transmembrane</keyword>
<feature type="transmembrane region" description="Helical" evidence="2">
    <location>
        <begin position="85"/>
        <end position="104"/>
    </location>
</feature>
<reference evidence="4" key="1">
    <citation type="submission" date="2019-10" db="EMBL/GenBank/DDBJ databases">
        <title>Draft genome sequece of Microseira wollei NIES-4236.</title>
        <authorList>
            <person name="Yamaguchi H."/>
            <person name="Suzuki S."/>
            <person name="Kawachi M."/>
        </authorList>
    </citation>
    <scope>NUCLEOTIDE SEQUENCE</scope>
    <source>
        <strain evidence="4">NIES-4236</strain>
    </source>
</reference>
<evidence type="ECO:0000259" key="3">
    <source>
        <dbReference type="Pfam" id="PF00892"/>
    </source>
</evidence>
<evidence type="ECO:0000313" key="4">
    <source>
        <dbReference type="EMBL" id="GET41806.1"/>
    </source>
</evidence>
<feature type="domain" description="EamA" evidence="3">
    <location>
        <begin position="8"/>
        <end position="154"/>
    </location>
</feature>
<keyword evidence="5" id="KW-1185">Reference proteome</keyword>
<feature type="transmembrane region" description="Helical" evidence="2">
    <location>
        <begin position="6"/>
        <end position="26"/>
    </location>
</feature>
<dbReference type="AlphaFoldDB" id="A0AAV3XJW4"/>
<feature type="transmembrane region" description="Helical" evidence="2">
    <location>
        <begin position="137"/>
        <end position="156"/>
    </location>
</feature>
<keyword evidence="2" id="KW-0472">Membrane</keyword>
<evidence type="ECO:0000256" key="2">
    <source>
        <dbReference type="SAM" id="Phobius"/>
    </source>
</evidence>
<dbReference type="RefSeq" id="WP_226588430.1">
    <property type="nucleotide sequence ID" value="NZ_BLAY01000135.1"/>
</dbReference>
<evidence type="ECO:0000313" key="5">
    <source>
        <dbReference type="Proteomes" id="UP001050975"/>
    </source>
</evidence>
<evidence type="ECO:0000256" key="1">
    <source>
        <dbReference type="ARBA" id="ARBA00007362"/>
    </source>
</evidence>
<dbReference type="SUPFAM" id="SSF103481">
    <property type="entry name" value="Multidrug resistance efflux transporter EmrE"/>
    <property type="match status" value="1"/>
</dbReference>
<proteinExistence type="inferred from homology"/>
<dbReference type="InterPro" id="IPR000620">
    <property type="entry name" value="EamA_dom"/>
</dbReference>
<dbReference type="InterPro" id="IPR037185">
    <property type="entry name" value="EmrE-like"/>
</dbReference>
<comment type="caution">
    <text evidence="4">The sequence shown here is derived from an EMBL/GenBank/DDBJ whole genome shotgun (WGS) entry which is preliminary data.</text>
</comment>
<gene>
    <name evidence="4" type="ORF">MiSe_66200</name>
</gene>
<accession>A0AAV3XJW4</accession>